<dbReference type="InterPro" id="IPR011009">
    <property type="entry name" value="Kinase-like_dom_sf"/>
</dbReference>
<evidence type="ECO:0000256" key="8">
    <source>
        <dbReference type="ARBA" id="ARBA00022840"/>
    </source>
</evidence>
<evidence type="ECO:0000256" key="7">
    <source>
        <dbReference type="ARBA" id="ARBA00022777"/>
    </source>
</evidence>
<evidence type="ECO:0000313" key="14">
    <source>
        <dbReference type="EMBL" id="GAU27745.1"/>
    </source>
</evidence>
<evidence type="ECO:0000256" key="12">
    <source>
        <dbReference type="SAM" id="MobiDB-lite"/>
    </source>
</evidence>
<feature type="domain" description="Protein kinase" evidence="13">
    <location>
        <begin position="30"/>
        <end position="311"/>
    </location>
</feature>
<protein>
    <recommendedName>
        <fullName evidence="13">Protein kinase domain-containing protein</fullName>
    </recommendedName>
</protein>
<dbReference type="GO" id="GO:0005524">
    <property type="term" value="F:ATP binding"/>
    <property type="evidence" value="ECO:0007669"/>
    <property type="project" value="UniProtKB-KW"/>
</dbReference>
<dbReference type="SMART" id="SM00220">
    <property type="entry name" value="S_TKc"/>
    <property type="match status" value="1"/>
</dbReference>
<evidence type="ECO:0000256" key="10">
    <source>
        <dbReference type="ARBA" id="ARBA00023136"/>
    </source>
</evidence>
<keyword evidence="5" id="KW-0732">Signal</keyword>
<accession>A0A2Z6MVK6</accession>
<dbReference type="GO" id="GO:0004674">
    <property type="term" value="F:protein serine/threonine kinase activity"/>
    <property type="evidence" value="ECO:0007669"/>
    <property type="project" value="UniProtKB-KW"/>
</dbReference>
<keyword evidence="6" id="KW-0547">Nucleotide-binding</keyword>
<evidence type="ECO:0000256" key="9">
    <source>
        <dbReference type="ARBA" id="ARBA00022989"/>
    </source>
</evidence>
<evidence type="ECO:0000256" key="2">
    <source>
        <dbReference type="ARBA" id="ARBA00022527"/>
    </source>
</evidence>
<feature type="region of interest" description="Disordered" evidence="12">
    <location>
        <begin position="312"/>
        <end position="335"/>
    </location>
</feature>
<keyword evidence="4" id="KW-0812">Transmembrane</keyword>
<dbReference type="AlphaFoldDB" id="A0A2Z6MVK6"/>
<dbReference type="PROSITE" id="PS00108">
    <property type="entry name" value="PROTEIN_KINASE_ST"/>
    <property type="match status" value="1"/>
</dbReference>
<keyword evidence="11" id="KW-0325">Glycoprotein</keyword>
<keyword evidence="8" id="KW-0067">ATP-binding</keyword>
<dbReference type="OrthoDB" id="544400at2759"/>
<comment type="subcellular location">
    <subcellularLocation>
        <location evidence="1">Membrane</location>
        <topology evidence="1">Single-pass type I membrane protein</topology>
    </subcellularLocation>
</comment>
<gene>
    <name evidence="14" type="ORF">TSUD_215560</name>
</gene>
<dbReference type="Gene3D" id="1.10.510.10">
    <property type="entry name" value="Transferase(Phosphotransferase) domain 1"/>
    <property type="match status" value="1"/>
</dbReference>
<keyword evidence="15" id="KW-1185">Reference proteome</keyword>
<dbReference type="PROSITE" id="PS50011">
    <property type="entry name" value="PROTEIN_KINASE_DOM"/>
    <property type="match status" value="1"/>
</dbReference>
<evidence type="ECO:0000256" key="5">
    <source>
        <dbReference type="ARBA" id="ARBA00022729"/>
    </source>
</evidence>
<keyword evidence="2" id="KW-0723">Serine/threonine-protein kinase</keyword>
<dbReference type="GO" id="GO:0016020">
    <property type="term" value="C:membrane"/>
    <property type="evidence" value="ECO:0007669"/>
    <property type="project" value="UniProtKB-SubCell"/>
</dbReference>
<evidence type="ECO:0000256" key="4">
    <source>
        <dbReference type="ARBA" id="ARBA00022692"/>
    </source>
</evidence>
<evidence type="ECO:0000256" key="3">
    <source>
        <dbReference type="ARBA" id="ARBA00022679"/>
    </source>
</evidence>
<keyword evidence="10" id="KW-0472">Membrane</keyword>
<dbReference type="Gene3D" id="3.30.200.20">
    <property type="entry name" value="Phosphorylase Kinase, domain 1"/>
    <property type="match status" value="1"/>
</dbReference>
<dbReference type="EMBL" id="DF973361">
    <property type="protein sequence ID" value="GAU27745.1"/>
    <property type="molecule type" value="Genomic_DNA"/>
</dbReference>
<dbReference type="Proteomes" id="UP000242715">
    <property type="component" value="Unassembled WGS sequence"/>
</dbReference>
<evidence type="ECO:0000256" key="1">
    <source>
        <dbReference type="ARBA" id="ARBA00004479"/>
    </source>
</evidence>
<dbReference type="InterPro" id="IPR045874">
    <property type="entry name" value="LRK10/LRL21-25-like"/>
</dbReference>
<dbReference type="SUPFAM" id="SSF56112">
    <property type="entry name" value="Protein kinase-like (PK-like)"/>
    <property type="match status" value="1"/>
</dbReference>
<dbReference type="InterPro" id="IPR000719">
    <property type="entry name" value="Prot_kinase_dom"/>
</dbReference>
<evidence type="ECO:0000259" key="13">
    <source>
        <dbReference type="PROSITE" id="PS50011"/>
    </source>
</evidence>
<organism evidence="14 15">
    <name type="scientific">Trifolium subterraneum</name>
    <name type="common">Subterranean clover</name>
    <dbReference type="NCBI Taxonomy" id="3900"/>
    <lineage>
        <taxon>Eukaryota</taxon>
        <taxon>Viridiplantae</taxon>
        <taxon>Streptophyta</taxon>
        <taxon>Embryophyta</taxon>
        <taxon>Tracheophyta</taxon>
        <taxon>Spermatophyta</taxon>
        <taxon>Magnoliopsida</taxon>
        <taxon>eudicotyledons</taxon>
        <taxon>Gunneridae</taxon>
        <taxon>Pentapetalae</taxon>
        <taxon>rosids</taxon>
        <taxon>fabids</taxon>
        <taxon>Fabales</taxon>
        <taxon>Fabaceae</taxon>
        <taxon>Papilionoideae</taxon>
        <taxon>50 kb inversion clade</taxon>
        <taxon>NPAAA clade</taxon>
        <taxon>Hologalegina</taxon>
        <taxon>IRL clade</taxon>
        <taxon>Trifolieae</taxon>
        <taxon>Trifolium</taxon>
    </lineage>
</organism>
<keyword evidence="3" id="KW-0808">Transferase</keyword>
<reference evidence="15" key="1">
    <citation type="journal article" date="2017" name="Front. Plant Sci.">
        <title>Climate Clever Clovers: New Paradigm to Reduce the Environmental Footprint of Ruminants by Breeding Low Methanogenic Forages Utilizing Haplotype Variation.</title>
        <authorList>
            <person name="Kaur P."/>
            <person name="Appels R."/>
            <person name="Bayer P.E."/>
            <person name="Keeble-Gagnere G."/>
            <person name="Wang J."/>
            <person name="Hirakawa H."/>
            <person name="Shirasawa K."/>
            <person name="Vercoe P."/>
            <person name="Stefanova K."/>
            <person name="Durmic Z."/>
            <person name="Nichols P."/>
            <person name="Revell C."/>
            <person name="Isobe S.N."/>
            <person name="Edwards D."/>
            <person name="Erskine W."/>
        </authorList>
    </citation>
    <scope>NUCLEOTIDE SEQUENCE [LARGE SCALE GENOMIC DNA]</scope>
    <source>
        <strain evidence="15">cv. Daliak</strain>
    </source>
</reference>
<keyword evidence="9" id="KW-1133">Transmembrane helix</keyword>
<dbReference type="Pfam" id="PF00069">
    <property type="entry name" value="Pkinase"/>
    <property type="match status" value="1"/>
</dbReference>
<keyword evidence="7" id="KW-0418">Kinase</keyword>
<evidence type="ECO:0000313" key="15">
    <source>
        <dbReference type="Proteomes" id="UP000242715"/>
    </source>
</evidence>
<sequence length="335" mass="38210">MYDGIEDFLCSDNNIMPIRYSYKDIKKITEQFKIKLGNGGYGSVFKGKLRSGRLLDKAKSNGQDFVNEVATIGRIHHVNVVQLIGFCVEDSKRALIYEFMPNGSLEKYIFSHNDESNSLSCEKLYDISLGVVRGIEYLHNGCNIKILHFDIKPHNILLDENFNPKVSDFGLARLSPSVKSIVSLTAARGTIGYMAPELFYRNIGAISYKADVYSFGMLLMEMASRRKNLNVLAEQSSKIYFPFWIYDQLHDGREVTIENDTILEMKLAKKMMIVALRCIQTKPNDRPSMDKVLEMLEEEDRDLQIPNKPYFYPQDQPVANVGDDDISSSWSSYGK</sequence>
<dbReference type="InterPro" id="IPR008271">
    <property type="entry name" value="Ser/Thr_kinase_AS"/>
</dbReference>
<proteinExistence type="predicted"/>
<dbReference type="PANTHER" id="PTHR27009">
    <property type="entry name" value="RUST RESISTANCE KINASE LR10-RELATED"/>
    <property type="match status" value="1"/>
</dbReference>
<dbReference type="FunFam" id="1.10.510.10:FF:000590">
    <property type="entry name" value="PR5-like receptor kinase"/>
    <property type="match status" value="1"/>
</dbReference>
<evidence type="ECO:0000256" key="11">
    <source>
        <dbReference type="ARBA" id="ARBA00023180"/>
    </source>
</evidence>
<name>A0A2Z6MVK6_TRISU</name>
<evidence type="ECO:0000256" key="6">
    <source>
        <dbReference type="ARBA" id="ARBA00022741"/>
    </source>
</evidence>